<dbReference type="InterPro" id="IPR007125">
    <property type="entry name" value="H2A/H2B/H3"/>
</dbReference>
<sequence>MAAYSPALGFPDVTALLRKETASAVKLQRSCYSSSGARKCNHSALLEEAVNCPAPLRSSISALVPQIWTLGRSQPLRRSQRLWTSKPLITSEEAVKVRKPKKAISKKKQQLPEKSEKPEKHRRSLHLLQRQRMKEKELRAARLFRRRCRNSFAIYFPKVLRLVHVGLTLSQRSVSVLDSFVKDMFERIAMEASNLARLNNSKTINSREIQSAVRLLLPGEMCDRAIAEGTMAMLRYISTK</sequence>
<evidence type="ECO:0000313" key="5">
    <source>
        <dbReference type="RefSeq" id="XP_013209287.1"/>
    </source>
</evidence>
<feature type="compositionally biased region" description="Basic and acidic residues" evidence="2">
    <location>
        <begin position="110"/>
        <end position="119"/>
    </location>
</feature>
<dbReference type="GeneID" id="101995121"/>
<proteinExistence type="inferred from homology"/>
<organism evidence="4 5">
    <name type="scientific">Microtus ochrogaster</name>
    <name type="common">Prairie vole</name>
    <dbReference type="NCBI Taxonomy" id="79684"/>
    <lineage>
        <taxon>Eukaryota</taxon>
        <taxon>Metazoa</taxon>
        <taxon>Chordata</taxon>
        <taxon>Craniata</taxon>
        <taxon>Vertebrata</taxon>
        <taxon>Euteleostomi</taxon>
        <taxon>Mammalia</taxon>
        <taxon>Eutheria</taxon>
        <taxon>Euarchontoglires</taxon>
        <taxon>Glires</taxon>
        <taxon>Rodentia</taxon>
        <taxon>Myomorpha</taxon>
        <taxon>Muroidea</taxon>
        <taxon>Cricetidae</taxon>
        <taxon>Arvicolinae</taxon>
        <taxon>Microtus</taxon>
    </lineage>
</organism>
<evidence type="ECO:0000259" key="3">
    <source>
        <dbReference type="Pfam" id="PF00125"/>
    </source>
</evidence>
<evidence type="ECO:0000256" key="2">
    <source>
        <dbReference type="SAM" id="MobiDB-lite"/>
    </source>
</evidence>
<dbReference type="SUPFAM" id="SSF47113">
    <property type="entry name" value="Histone-fold"/>
    <property type="match status" value="1"/>
</dbReference>
<dbReference type="Pfam" id="PF00125">
    <property type="entry name" value="Histone"/>
    <property type="match status" value="1"/>
</dbReference>
<protein>
    <submittedName>
        <fullName evidence="5">LOW QUALITY PROTEIN: histone H2B-like</fullName>
    </submittedName>
</protein>
<keyword evidence="4" id="KW-1185">Reference proteome</keyword>
<name>A0ABM1AVW7_MICOH</name>
<dbReference type="PANTHER" id="PTHR23428">
    <property type="entry name" value="HISTONE H2B"/>
    <property type="match status" value="1"/>
</dbReference>
<dbReference type="CDD" id="cd22910">
    <property type="entry name" value="HFD_H2B"/>
    <property type="match status" value="1"/>
</dbReference>
<dbReference type="InterPro" id="IPR000558">
    <property type="entry name" value="Histone_H2B"/>
</dbReference>
<feature type="region of interest" description="Disordered" evidence="2">
    <location>
        <begin position="99"/>
        <end position="123"/>
    </location>
</feature>
<accession>A0ABM1AVW7</accession>
<evidence type="ECO:0000313" key="4">
    <source>
        <dbReference type="Proteomes" id="UP000694915"/>
    </source>
</evidence>
<dbReference type="SMART" id="SM00427">
    <property type="entry name" value="H2B"/>
    <property type="match status" value="1"/>
</dbReference>
<gene>
    <name evidence="5" type="primary">LOC101995121</name>
</gene>
<dbReference type="Gene3D" id="1.10.20.10">
    <property type="entry name" value="Histone, subunit A"/>
    <property type="match status" value="1"/>
</dbReference>
<evidence type="ECO:0000256" key="1">
    <source>
        <dbReference type="ARBA" id="ARBA00006846"/>
    </source>
</evidence>
<feature type="domain" description="Core Histone H2A/H2B/H3" evidence="3">
    <location>
        <begin position="145"/>
        <end position="215"/>
    </location>
</feature>
<dbReference type="PRINTS" id="PR00621">
    <property type="entry name" value="HISTONEH2B"/>
</dbReference>
<dbReference type="Proteomes" id="UP000694915">
    <property type="component" value="Unplaced"/>
</dbReference>
<reference evidence="5" key="1">
    <citation type="submission" date="2025-08" db="UniProtKB">
        <authorList>
            <consortium name="RefSeq"/>
        </authorList>
    </citation>
    <scope>IDENTIFICATION</scope>
</reference>
<dbReference type="InterPro" id="IPR009072">
    <property type="entry name" value="Histone-fold"/>
</dbReference>
<feature type="compositionally biased region" description="Basic residues" evidence="2">
    <location>
        <begin position="99"/>
        <end position="109"/>
    </location>
</feature>
<dbReference type="RefSeq" id="XP_013209287.1">
    <property type="nucleotide sequence ID" value="XM_013353833.1"/>
</dbReference>
<comment type="similarity">
    <text evidence="1">Belongs to the histone H2B family.</text>
</comment>